<evidence type="ECO:0000313" key="3">
    <source>
        <dbReference type="EMBL" id="JAP89392.1"/>
    </source>
</evidence>
<keyword evidence="1" id="KW-0175">Coiled coil</keyword>
<protein>
    <submittedName>
        <fullName evidence="3">Uncharacterized protein</fullName>
    </submittedName>
</protein>
<dbReference type="EMBL" id="GDID01007214">
    <property type="protein sequence ID" value="JAP89392.1"/>
    <property type="molecule type" value="Transcribed_RNA"/>
</dbReference>
<reference evidence="3" key="1">
    <citation type="submission" date="2015-07" db="EMBL/GenBank/DDBJ databases">
        <title>Adaptation to a free-living lifestyle via gene acquisitions in the diplomonad Trepomonas sp. PC1.</title>
        <authorList>
            <person name="Xu F."/>
            <person name="Jerlstrom-Hultqvist J."/>
            <person name="Kolisko M."/>
            <person name="Simpson A.G.B."/>
            <person name="Roger A.J."/>
            <person name="Svard S.G."/>
            <person name="Andersson J.O."/>
        </authorList>
    </citation>
    <scope>NUCLEOTIDE SEQUENCE</scope>
    <source>
        <strain evidence="3">PC1</strain>
    </source>
</reference>
<feature type="coiled-coil region" evidence="1">
    <location>
        <begin position="287"/>
        <end position="345"/>
    </location>
</feature>
<feature type="non-terminal residue" evidence="3">
    <location>
        <position position="1"/>
    </location>
</feature>
<feature type="region of interest" description="Disordered" evidence="2">
    <location>
        <begin position="365"/>
        <end position="405"/>
    </location>
</feature>
<organism evidence="3">
    <name type="scientific">Trepomonas sp. PC1</name>
    <dbReference type="NCBI Taxonomy" id="1076344"/>
    <lineage>
        <taxon>Eukaryota</taxon>
        <taxon>Metamonada</taxon>
        <taxon>Diplomonadida</taxon>
        <taxon>Hexamitidae</taxon>
        <taxon>Hexamitinae</taxon>
        <taxon>Trepomonas</taxon>
    </lineage>
</organism>
<proteinExistence type="predicted"/>
<evidence type="ECO:0000256" key="2">
    <source>
        <dbReference type="SAM" id="MobiDB-lite"/>
    </source>
</evidence>
<dbReference type="AlphaFoldDB" id="A0A146JXL3"/>
<accession>A0A146JXL3</accession>
<gene>
    <name evidence="3" type="ORF">TPC1_31113</name>
</gene>
<name>A0A146JXL3_9EUKA</name>
<evidence type="ECO:0000256" key="1">
    <source>
        <dbReference type="SAM" id="Coils"/>
    </source>
</evidence>
<feature type="coiled-coil region" evidence="1">
    <location>
        <begin position="160"/>
        <end position="237"/>
    </location>
</feature>
<feature type="compositionally biased region" description="Basic and acidic residues" evidence="2">
    <location>
        <begin position="367"/>
        <end position="390"/>
    </location>
</feature>
<sequence length="405" mass="47103">ISNWGLDPSKLRKTIIEYRRYVQQCEEKRQTVLDALDQMLVLVEKIPEASAMQMQLVCSDLMKYNLQVQFDAEDYHQRCEFKSNLPLALEIAQSLATFQNTMRTAQKFKLKQMADSQPKLSTSKMHQLLDQTKVSQNPQDPCSQQLAKIEQMEKMFIEFIDGQKEKQDQLTNALNITRNQLTQADMEYKATIAQIKTETQDVLVKQEKENADLVEMVQRLTEQLDESQKLLVAQQNLILSLEPKVSQLMQQGSAHNNKLNALYQTTTQLTEVQDKNEQDYVTLFTEIQNLKTQYSQQYDQVKILRQDCDGILLNQVGVEVDLHASQKLDEEMKKIQQEIKMDMSQKVKDEQIHLTTYQAPQKTQVVQEKKVETPKIQRTQKPEVEEKPEKQSLFSGFMKGMEDQE</sequence>